<name>A0A0A8Z0P0_ARUDO</name>
<evidence type="ECO:0000313" key="2">
    <source>
        <dbReference type="EMBL" id="JAD32959.1"/>
    </source>
</evidence>
<evidence type="ECO:0000256" key="1">
    <source>
        <dbReference type="SAM" id="MobiDB-lite"/>
    </source>
</evidence>
<dbReference type="EMBL" id="GBRH01264936">
    <property type="protein sequence ID" value="JAD32959.1"/>
    <property type="molecule type" value="Transcribed_RNA"/>
</dbReference>
<sequence>MDPDSNSNSKKISPGPIIRHFNPTKISHRH</sequence>
<proteinExistence type="predicted"/>
<reference evidence="2" key="1">
    <citation type="submission" date="2014-09" db="EMBL/GenBank/DDBJ databases">
        <authorList>
            <person name="Magalhaes I.L.F."/>
            <person name="Oliveira U."/>
            <person name="Santos F.R."/>
            <person name="Vidigal T.H.D.A."/>
            <person name="Brescovit A.D."/>
            <person name="Santos A.J."/>
        </authorList>
    </citation>
    <scope>NUCLEOTIDE SEQUENCE</scope>
    <source>
        <tissue evidence="2">Shoot tissue taken approximately 20 cm above the soil surface</tissue>
    </source>
</reference>
<feature type="region of interest" description="Disordered" evidence="1">
    <location>
        <begin position="1"/>
        <end position="30"/>
    </location>
</feature>
<dbReference type="AlphaFoldDB" id="A0A0A8Z0P0"/>
<feature type="compositionally biased region" description="Polar residues" evidence="1">
    <location>
        <begin position="1"/>
        <end position="11"/>
    </location>
</feature>
<reference evidence="2" key="2">
    <citation type="journal article" date="2015" name="Data Brief">
        <title>Shoot transcriptome of the giant reed, Arundo donax.</title>
        <authorList>
            <person name="Barrero R.A."/>
            <person name="Guerrero F.D."/>
            <person name="Moolhuijzen P."/>
            <person name="Goolsby J.A."/>
            <person name="Tidwell J."/>
            <person name="Bellgard S.E."/>
            <person name="Bellgard M.I."/>
        </authorList>
    </citation>
    <scope>NUCLEOTIDE SEQUENCE</scope>
    <source>
        <tissue evidence="2">Shoot tissue taken approximately 20 cm above the soil surface</tissue>
    </source>
</reference>
<accession>A0A0A8Z0P0</accession>
<organism evidence="2">
    <name type="scientific">Arundo donax</name>
    <name type="common">Giant reed</name>
    <name type="synonym">Donax arundinaceus</name>
    <dbReference type="NCBI Taxonomy" id="35708"/>
    <lineage>
        <taxon>Eukaryota</taxon>
        <taxon>Viridiplantae</taxon>
        <taxon>Streptophyta</taxon>
        <taxon>Embryophyta</taxon>
        <taxon>Tracheophyta</taxon>
        <taxon>Spermatophyta</taxon>
        <taxon>Magnoliopsida</taxon>
        <taxon>Liliopsida</taxon>
        <taxon>Poales</taxon>
        <taxon>Poaceae</taxon>
        <taxon>PACMAD clade</taxon>
        <taxon>Arundinoideae</taxon>
        <taxon>Arundineae</taxon>
        <taxon>Arundo</taxon>
    </lineage>
</organism>
<protein>
    <submittedName>
        <fullName evidence="2">Uncharacterized protein</fullName>
    </submittedName>
</protein>